<dbReference type="AlphaFoldDB" id="A0A5E6RX54"/>
<organism evidence="1 2">
    <name type="scientific">Pseudomonas fluorescens</name>
    <dbReference type="NCBI Taxonomy" id="294"/>
    <lineage>
        <taxon>Bacteria</taxon>
        <taxon>Pseudomonadati</taxon>
        <taxon>Pseudomonadota</taxon>
        <taxon>Gammaproteobacteria</taxon>
        <taxon>Pseudomonadales</taxon>
        <taxon>Pseudomonadaceae</taxon>
        <taxon>Pseudomonas</taxon>
    </lineage>
</organism>
<name>A0A5E6RX54_PSEFL</name>
<reference evidence="1 2" key="1">
    <citation type="submission" date="2019-09" db="EMBL/GenBank/DDBJ databases">
        <authorList>
            <person name="Chandra G."/>
            <person name="Truman W A."/>
        </authorList>
    </citation>
    <scope>NUCLEOTIDE SEQUENCE [LARGE SCALE GENOMIC DNA]</scope>
    <source>
        <strain evidence="1">PS662</strain>
    </source>
</reference>
<accession>A0A5E6RX54</accession>
<dbReference type="Proteomes" id="UP000326953">
    <property type="component" value="Unassembled WGS sequence"/>
</dbReference>
<proteinExistence type="predicted"/>
<evidence type="ECO:0000313" key="2">
    <source>
        <dbReference type="Proteomes" id="UP000326953"/>
    </source>
</evidence>
<sequence length="56" mass="6390">MSLRLGEKVQALLPLTAAWANDLYLPSFVNALKPQLRSTKLQKAVRIWPISARREE</sequence>
<gene>
    <name evidence="1" type="ORF">PS662_01694</name>
</gene>
<evidence type="ECO:0000313" key="1">
    <source>
        <dbReference type="EMBL" id="VVM68788.1"/>
    </source>
</evidence>
<protein>
    <submittedName>
        <fullName evidence="1">Uncharacterized protein</fullName>
    </submittedName>
</protein>
<dbReference type="EMBL" id="CABVHK010000004">
    <property type="protein sequence ID" value="VVM68788.1"/>
    <property type="molecule type" value="Genomic_DNA"/>
</dbReference>